<evidence type="ECO:0000313" key="2">
    <source>
        <dbReference type="Proteomes" id="UP000694892"/>
    </source>
</evidence>
<gene>
    <name evidence="1" type="ORF">XELAEV_18017765mg</name>
</gene>
<sequence>MNITAVPLLATDDKTLVHHICIKKKEADTQRHYFPQKFEAYLLCRHFWKKQFSFSLKRKTIQSLNITEFVCNFKFATKYSS</sequence>
<proteinExistence type="predicted"/>
<evidence type="ECO:0000313" key="1">
    <source>
        <dbReference type="EMBL" id="OCT89150.1"/>
    </source>
</evidence>
<dbReference type="AlphaFoldDB" id="A0A974HT03"/>
<dbReference type="EMBL" id="CM004470">
    <property type="protein sequence ID" value="OCT89150.1"/>
    <property type="molecule type" value="Genomic_DNA"/>
</dbReference>
<reference evidence="2" key="1">
    <citation type="journal article" date="2016" name="Nature">
        <title>Genome evolution in the allotetraploid frog Xenopus laevis.</title>
        <authorList>
            <person name="Session A.M."/>
            <person name="Uno Y."/>
            <person name="Kwon T."/>
            <person name="Chapman J.A."/>
            <person name="Toyoda A."/>
            <person name="Takahashi S."/>
            <person name="Fukui A."/>
            <person name="Hikosaka A."/>
            <person name="Suzuki A."/>
            <person name="Kondo M."/>
            <person name="van Heeringen S.J."/>
            <person name="Quigley I."/>
            <person name="Heinz S."/>
            <person name="Ogino H."/>
            <person name="Ochi H."/>
            <person name="Hellsten U."/>
            <person name="Lyons J.B."/>
            <person name="Simakov O."/>
            <person name="Putnam N."/>
            <person name="Stites J."/>
            <person name="Kuroki Y."/>
            <person name="Tanaka T."/>
            <person name="Michiue T."/>
            <person name="Watanabe M."/>
            <person name="Bogdanovic O."/>
            <person name="Lister R."/>
            <person name="Georgiou G."/>
            <person name="Paranjpe S.S."/>
            <person name="van Kruijsbergen I."/>
            <person name="Shu S."/>
            <person name="Carlson J."/>
            <person name="Kinoshita T."/>
            <person name="Ohta Y."/>
            <person name="Mawaribuchi S."/>
            <person name="Jenkins J."/>
            <person name="Grimwood J."/>
            <person name="Schmutz J."/>
            <person name="Mitros T."/>
            <person name="Mozaffari S.V."/>
            <person name="Suzuki Y."/>
            <person name="Haramoto Y."/>
            <person name="Yamamoto T.S."/>
            <person name="Takagi C."/>
            <person name="Heald R."/>
            <person name="Miller K."/>
            <person name="Haudenschild C."/>
            <person name="Kitzman J."/>
            <person name="Nakayama T."/>
            <person name="Izutsu Y."/>
            <person name="Robert J."/>
            <person name="Fortriede J."/>
            <person name="Burns K."/>
            <person name="Lotay V."/>
            <person name="Karimi K."/>
            <person name="Yasuoka Y."/>
            <person name="Dichmann D.S."/>
            <person name="Flajnik M.F."/>
            <person name="Houston D.W."/>
            <person name="Shendure J."/>
            <person name="DuPasquier L."/>
            <person name="Vize P.D."/>
            <person name="Zorn A.M."/>
            <person name="Ito M."/>
            <person name="Marcotte E.M."/>
            <person name="Wallingford J.B."/>
            <person name="Ito Y."/>
            <person name="Asashima M."/>
            <person name="Ueno N."/>
            <person name="Matsuda Y."/>
            <person name="Veenstra G.J."/>
            <person name="Fujiyama A."/>
            <person name="Harland R.M."/>
            <person name="Taira M."/>
            <person name="Rokhsar D.S."/>
        </authorList>
    </citation>
    <scope>NUCLEOTIDE SEQUENCE [LARGE SCALE GENOMIC DNA]</scope>
    <source>
        <strain evidence="2">J</strain>
    </source>
</reference>
<dbReference type="Proteomes" id="UP000694892">
    <property type="component" value="Chromosome 3L"/>
</dbReference>
<accession>A0A974HT03</accession>
<protein>
    <submittedName>
        <fullName evidence="1">Uncharacterized protein</fullName>
    </submittedName>
</protein>
<organism evidence="1 2">
    <name type="scientific">Xenopus laevis</name>
    <name type="common">African clawed frog</name>
    <dbReference type="NCBI Taxonomy" id="8355"/>
    <lineage>
        <taxon>Eukaryota</taxon>
        <taxon>Metazoa</taxon>
        <taxon>Chordata</taxon>
        <taxon>Craniata</taxon>
        <taxon>Vertebrata</taxon>
        <taxon>Euteleostomi</taxon>
        <taxon>Amphibia</taxon>
        <taxon>Batrachia</taxon>
        <taxon>Anura</taxon>
        <taxon>Pipoidea</taxon>
        <taxon>Pipidae</taxon>
        <taxon>Xenopodinae</taxon>
        <taxon>Xenopus</taxon>
        <taxon>Xenopus</taxon>
    </lineage>
</organism>
<name>A0A974HT03_XENLA</name>